<sequence>MLQYLNAAIGCAEVISKLISTLSSSEKANINGIMRTSASVGDLEMVLYENVEQNPPRIEREYYLHNKGEEEIVNTITYNKSLQPDVFTNFTETISIEPNKWFPINEDELESWKDGDISTSKNLPLSQLEVQGPITRSISFSIFSISTALAINILPSLEAGFEGNKLFFKVKPNMDLSRTKIFGQLKDQNRSATIKGEIGPSDKKSNSLGENEWSLELPFDLGQTVDEFSITLEMEASMYYEITKNSRERLLDEPAILRNKVLDK</sequence>
<comment type="caution">
    <text evidence="1">The sequence shown here is derived from an EMBL/GenBank/DDBJ whole genome shotgun (WGS) entry which is preliminary data.</text>
</comment>
<dbReference type="Proteomes" id="UP001597214">
    <property type="component" value="Unassembled WGS sequence"/>
</dbReference>
<name>A0ABW4LV58_9BACI</name>
<accession>A0ABW4LV58</accession>
<evidence type="ECO:0000313" key="1">
    <source>
        <dbReference type="EMBL" id="MFD1739054.1"/>
    </source>
</evidence>
<dbReference type="EMBL" id="JBHUEM010000052">
    <property type="protein sequence ID" value="MFD1739054.1"/>
    <property type="molecule type" value="Genomic_DNA"/>
</dbReference>
<reference evidence="2" key="1">
    <citation type="journal article" date="2019" name="Int. J. Syst. Evol. Microbiol.">
        <title>The Global Catalogue of Microorganisms (GCM) 10K type strain sequencing project: providing services to taxonomists for standard genome sequencing and annotation.</title>
        <authorList>
            <consortium name="The Broad Institute Genomics Platform"/>
            <consortium name="The Broad Institute Genome Sequencing Center for Infectious Disease"/>
            <person name="Wu L."/>
            <person name="Ma J."/>
        </authorList>
    </citation>
    <scope>NUCLEOTIDE SEQUENCE [LARGE SCALE GENOMIC DNA]</scope>
    <source>
        <strain evidence="2">CCUG 49339</strain>
    </source>
</reference>
<proteinExistence type="predicted"/>
<evidence type="ECO:0000313" key="2">
    <source>
        <dbReference type="Proteomes" id="UP001597214"/>
    </source>
</evidence>
<keyword evidence="2" id="KW-1185">Reference proteome</keyword>
<organism evidence="1 2">
    <name type="scientific">Bacillus salitolerans</name>
    <dbReference type="NCBI Taxonomy" id="1437434"/>
    <lineage>
        <taxon>Bacteria</taxon>
        <taxon>Bacillati</taxon>
        <taxon>Bacillota</taxon>
        <taxon>Bacilli</taxon>
        <taxon>Bacillales</taxon>
        <taxon>Bacillaceae</taxon>
        <taxon>Bacillus</taxon>
    </lineage>
</organism>
<gene>
    <name evidence="1" type="ORF">ACFSCX_21325</name>
</gene>
<protein>
    <submittedName>
        <fullName evidence="1">Uncharacterized protein</fullName>
    </submittedName>
</protein>
<dbReference type="RefSeq" id="WP_377930278.1">
    <property type="nucleotide sequence ID" value="NZ_JBHUEM010000052.1"/>
</dbReference>